<organism evidence="2 3">
    <name type="scientific">Alloalcanivorax marinus</name>
    <dbReference type="NCBI Taxonomy" id="1177169"/>
    <lineage>
        <taxon>Bacteria</taxon>
        <taxon>Pseudomonadati</taxon>
        <taxon>Pseudomonadota</taxon>
        <taxon>Gammaproteobacteria</taxon>
        <taxon>Oceanospirillales</taxon>
        <taxon>Alcanivoracaceae</taxon>
        <taxon>Alloalcanivorax</taxon>
    </lineage>
</organism>
<dbReference type="AlphaFoldDB" id="A0A9Q3UKL6"/>
<protein>
    <recommendedName>
        <fullName evidence="4">Lipoprotein</fullName>
    </recommendedName>
</protein>
<comment type="caution">
    <text evidence="2">The sequence shown here is derived from an EMBL/GenBank/DDBJ whole genome shotgun (WGS) entry which is preliminary data.</text>
</comment>
<accession>A0A9Q3UKL6</accession>
<evidence type="ECO:0000313" key="3">
    <source>
        <dbReference type="Proteomes" id="UP001108027"/>
    </source>
</evidence>
<evidence type="ECO:0008006" key="4">
    <source>
        <dbReference type="Google" id="ProtNLM"/>
    </source>
</evidence>
<feature type="chain" id="PRO_5040227140" description="Lipoprotein" evidence="1">
    <location>
        <begin position="18"/>
        <end position="141"/>
    </location>
</feature>
<dbReference type="Proteomes" id="UP001108027">
    <property type="component" value="Unassembled WGS sequence"/>
</dbReference>
<dbReference type="RefSeq" id="WP_204426839.1">
    <property type="nucleotide sequence ID" value="NZ_ARXL01000181.1"/>
</dbReference>
<sequence>MRALSLAGLLALLTLLAACSDTPDNGTVREALNQELRAAHLDELLEVTEVEIVNAYPQENEDQYTLDVLYTLEARQGLSEYGKAVKEDQDRNAMDRFAMVMALSAVRIEFGDFEAGETFRQERRLDLQRDEDGWRIPRPDR</sequence>
<gene>
    <name evidence="2" type="ORF">LL252_05950</name>
</gene>
<reference evidence="2" key="1">
    <citation type="submission" date="2021-10" db="EMBL/GenBank/DDBJ databases">
        <title>The diversity and Nitrogen Metabolism of Culturable Nitrate-Utilizing Bacteria Within the Oxygen Minimum Zone of the Changjiang (Yangtze River)Estuary.</title>
        <authorList>
            <person name="Zhang D."/>
            <person name="Zheng J."/>
            <person name="Liu S."/>
            <person name="He W."/>
        </authorList>
    </citation>
    <scope>NUCLEOTIDE SEQUENCE</scope>
    <source>
        <strain evidence="2">FXH-223</strain>
    </source>
</reference>
<proteinExistence type="predicted"/>
<feature type="signal peptide" evidence="1">
    <location>
        <begin position="1"/>
        <end position="17"/>
    </location>
</feature>
<evidence type="ECO:0000313" key="2">
    <source>
        <dbReference type="EMBL" id="MCC4308110.1"/>
    </source>
</evidence>
<keyword evidence="3" id="KW-1185">Reference proteome</keyword>
<name>A0A9Q3UKL6_9GAMM</name>
<keyword evidence="1" id="KW-0732">Signal</keyword>
<evidence type="ECO:0000256" key="1">
    <source>
        <dbReference type="SAM" id="SignalP"/>
    </source>
</evidence>
<dbReference type="EMBL" id="JAJGNA010000005">
    <property type="protein sequence ID" value="MCC4308110.1"/>
    <property type="molecule type" value="Genomic_DNA"/>
</dbReference>
<dbReference type="PROSITE" id="PS51257">
    <property type="entry name" value="PROKAR_LIPOPROTEIN"/>
    <property type="match status" value="1"/>
</dbReference>